<dbReference type="RefSeq" id="WP_012899569.1">
    <property type="nucleotide sequence ID" value="NC_013665.1"/>
</dbReference>
<keyword evidence="3" id="KW-0378">Hydrolase</keyword>
<dbReference type="NCBIfam" id="NF006053">
    <property type="entry name" value="PRK08201.1"/>
    <property type="match status" value="1"/>
</dbReference>
<dbReference type="STRING" id="304371.MCP_0818"/>
<evidence type="ECO:0000313" key="5">
    <source>
        <dbReference type="EMBL" id="BAI60890.1"/>
    </source>
</evidence>
<dbReference type="Gene3D" id="3.30.70.360">
    <property type="match status" value="1"/>
</dbReference>
<organism evidence="5 6">
    <name type="scientific">Methanocella paludicola (strain DSM 17711 / JCM 13418 / NBRC 101707 / SANAE)</name>
    <dbReference type="NCBI Taxonomy" id="304371"/>
    <lineage>
        <taxon>Archaea</taxon>
        <taxon>Methanobacteriati</taxon>
        <taxon>Methanobacteriota</taxon>
        <taxon>Stenosarchaea group</taxon>
        <taxon>Methanomicrobia</taxon>
        <taxon>Methanocellales</taxon>
        <taxon>Methanocellaceae</taxon>
        <taxon>Methanocella</taxon>
    </lineage>
</organism>
<dbReference type="OrthoDB" id="24854at2157"/>
<dbReference type="SUPFAM" id="SSF53187">
    <property type="entry name" value="Zn-dependent exopeptidases"/>
    <property type="match status" value="1"/>
</dbReference>
<evidence type="ECO:0000256" key="2">
    <source>
        <dbReference type="ARBA" id="ARBA00022723"/>
    </source>
</evidence>
<dbReference type="Proteomes" id="UP000001882">
    <property type="component" value="Chromosome"/>
</dbReference>
<dbReference type="PATRIC" id="fig|304371.9.peg.844"/>
<protein>
    <submittedName>
        <fullName evidence="5">M20 family peptidase</fullName>
    </submittedName>
</protein>
<dbReference type="InterPro" id="IPR002933">
    <property type="entry name" value="Peptidase_M20"/>
</dbReference>
<reference evidence="6" key="3">
    <citation type="journal article" date="2011" name="PLoS ONE">
        <title>Genome sequence of a mesophilic hydrogenotrophic methanogen Methanocella paludicola, the first cultivated representative of the order Methanocellales.</title>
        <authorList>
            <person name="Sakai S."/>
            <person name="Takaki Y."/>
            <person name="Shimamura S."/>
            <person name="Sekine M."/>
            <person name="Tajima T."/>
            <person name="Kosugi H."/>
            <person name="Ichikawa N."/>
            <person name="Tasumi E."/>
            <person name="Hiraki A.T."/>
            <person name="Shimizu A."/>
            <person name="Kato Y."/>
            <person name="Nishiko R."/>
            <person name="Mori K."/>
            <person name="Fujita N."/>
            <person name="Imachi H."/>
            <person name="Takai K."/>
        </authorList>
    </citation>
    <scope>NUCLEOTIDE SEQUENCE [LARGE SCALE GENOMIC DNA]</scope>
    <source>
        <strain evidence="6">DSM 17711 / JCM 13418 / NBRC 101707 / SANAE</strain>
    </source>
</reference>
<dbReference type="InterPro" id="IPR051458">
    <property type="entry name" value="Cyt/Met_Dipeptidase"/>
</dbReference>
<dbReference type="GO" id="GO:0006508">
    <property type="term" value="P:proteolysis"/>
    <property type="evidence" value="ECO:0007669"/>
    <property type="project" value="UniProtKB-KW"/>
</dbReference>
<dbReference type="KEGG" id="mpd:MCP_0818"/>
<dbReference type="EMBL" id="AP011532">
    <property type="protein sequence ID" value="BAI60890.1"/>
    <property type="molecule type" value="Genomic_DNA"/>
</dbReference>
<reference evidence="5 6" key="1">
    <citation type="journal article" date="2007" name="Appl. Environ. Microbiol.">
        <title>Isolation of key methanogens for global methane emission from rice paddy fields: a novel isolate affiliated with the clone cluster rice cluster I.</title>
        <authorList>
            <person name="Sakai S."/>
            <person name="Imachi H."/>
            <person name="Sekiguchi Y."/>
            <person name="Ohashi A."/>
            <person name="Harada H."/>
            <person name="Kamagata Y."/>
        </authorList>
    </citation>
    <scope>NUCLEOTIDE SEQUENCE [LARGE SCALE GENOMIC DNA]</scope>
    <source>
        <strain evidence="6">DSM 17711 / JCM 13418 / NBRC 101707 / SANAE</strain>
    </source>
</reference>
<evidence type="ECO:0000256" key="1">
    <source>
        <dbReference type="ARBA" id="ARBA00022670"/>
    </source>
</evidence>
<keyword evidence="1" id="KW-0645">Protease</keyword>
<feature type="domain" description="Peptidase M20 dimerisation" evidence="4">
    <location>
        <begin position="196"/>
        <end position="351"/>
    </location>
</feature>
<evidence type="ECO:0000313" key="6">
    <source>
        <dbReference type="Proteomes" id="UP000001882"/>
    </source>
</evidence>
<keyword evidence="2" id="KW-0479">Metal-binding</keyword>
<accession>D1YWR8</accession>
<dbReference type="Gene3D" id="3.40.630.10">
    <property type="entry name" value="Zn peptidases"/>
    <property type="match status" value="1"/>
</dbReference>
<dbReference type="PANTHER" id="PTHR43270:SF12">
    <property type="entry name" value="SUCCINYL-DIAMINOPIMELATE DESUCCINYLASE"/>
    <property type="match status" value="1"/>
</dbReference>
<dbReference type="AlphaFoldDB" id="D1YWR8"/>
<evidence type="ECO:0000259" key="4">
    <source>
        <dbReference type="Pfam" id="PF07687"/>
    </source>
</evidence>
<dbReference type="GeneID" id="8680853"/>
<evidence type="ECO:0000256" key="3">
    <source>
        <dbReference type="ARBA" id="ARBA00022801"/>
    </source>
</evidence>
<dbReference type="Pfam" id="PF07687">
    <property type="entry name" value="M20_dimer"/>
    <property type="match status" value="1"/>
</dbReference>
<dbReference type="GO" id="GO:0046872">
    <property type="term" value="F:metal ion binding"/>
    <property type="evidence" value="ECO:0007669"/>
    <property type="project" value="UniProtKB-KW"/>
</dbReference>
<keyword evidence="6" id="KW-1185">Reference proteome</keyword>
<dbReference type="InterPro" id="IPR011650">
    <property type="entry name" value="Peptidase_M20_dimer"/>
</dbReference>
<name>D1YWR8_METPS</name>
<proteinExistence type="predicted"/>
<dbReference type="Pfam" id="PF01546">
    <property type="entry name" value="Peptidase_M20"/>
    <property type="match status" value="1"/>
</dbReference>
<sequence>MEKVPGPVLESLAKGQDKYVERLNEFLKMPSISTLPAHSGDIRKAAKWLLHEAELLGFKGALYETKGHPVMYAELCPHKDAPTILIYGHYDVQPPDPVDQWCYPPFTPTVHDGCIFARGATDDKGQLLTFFNAIESILAAEGRLPLNVKLVMEGEEEVGSPNFGAFVESHKELLKADIIALSDGEKYRKDMPSICYGLRGLLYMQIDIQGPAYDVHSGLHGGSVMNPALALTWILSKLKDSNGKVLIPGFYDSARDVEPWERKEMAGLPFDEKTEAAMLGVPGLVPEKGYTVLESTRARPTLDINGIWGGFQGEGSKTIIPAAAGAKVSMRLVPDQDPDEIARLFEKYVMSMVPAGVTVKVTKIVGNRALIVSRESPAVKAMASSIEYAFGVKPVFTRDGGSIGAVIAMQSGLGIDDILMLGWGDPDDALHSPNEHFSLENFRRGSLAAAALLYGLAKAKKPLAPAHMAKKEAVK</sequence>
<dbReference type="PANTHER" id="PTHR43270">
    <property type="entry name" value="BETA-ALA-HIS DIPEPTIDASE"/>
    <property type="match status" value="1"/>
</dbReference>
<dbReference type="GO" id="GO:0008233">
    <property type="term" value="F:peptidase activity"/>
    <property type="evidence" value="ECO:0007669"/>
    <property type="project" value="UniProtKB-KW"/>
</dbReference>
<reference evidence="5 6" key="2">
    <citation type="journal article" date="2008" name="Int. J. Syst. Evol. Microbiol.">
        <title>Methanocella paludicola gen. nov., sp. nov., a methane-producing archaeon, the first isolate of the lineage 'Rice Cluster I', and proposal of the new archaeal order Methanocellales ord. nov.</title>
        <authorList>
            <person name="Sakai S."/>
            <person name="Imachi H."/>
            <person name="Hanada S."/>
            <person name="Ohashi A."/>
            <person name="Harada H."/>
            <person name="Kamagata Y."/>
        </authorList>
    </citation>
    <scope>NUCLEOTIDE SEQUENCE [LARGE SCALE GENOMIC DNA]</scope>
    <source>
        <strain evidence="6">DSM 17711 / JCM 13418 / NBRC 101707 / SANAE</strain>
    </source>
</reference>
<dbReference type="InParanoid" id="D1YWR8"/>
<dbReference type="NCBIfam" id="NF006579">
    <property type="entry name" value="PRK09104.1"/>
    <property type="match status" value="1"/>
</dbReference>
<gene>
    <name evidence="5" type="ordered locus">MCP_0818</name>
</gene>
<dbReference type="eggNOG" id="arCOG01110">
    <property type="taxonomic scope" value="Archaea"/>
</dbReference>